<organism evidence="5 6">
    <name type="scientific">Oikeobacillus pervagus</name>
    <dbReference type="NCBI Taxonomy" id="1325931"/>
    <lineage>
        <taxon>Bacteria</taxon>
        <taxon>Bacillati</taxon>
        <taxon>Bacillota</taxon>
        <taxon>Bacilli</taxon>
        <taxon>Bacillales</taxon>
        <taxon>Bacillaceae</taxon>
        <taxon>Oikeobacillus</taxon>
    </lineage>
</organism>
<dbReference type="EMBL" id="JAUSUC010000003">
    <property type="protein sequence ID" value="MDQ0214015.1"/>
    <property type="molecule type" value="Genomic_DNA"/>
</dbReference>
<sequence length="301" mass="35125">MKFHVQQAIRAFILLAFSILLFKLYFTGDMTKFINPKYVWLSQSAAVLFLILFIIQVTRTWTIESRHEHHCQHHDHDHSCCHDHGSSPFNHKKLMAYTVIIFPLLTGFLLPPKVLDASIVDKKGGMAVLTKQKQIKKENEEMNRNQEEPIIEHSKVIEPKEITEKEYEQIKQNLKETAAIKMDDHVYSYYYEEINLDPNKFKGREIELKGFVYKEDEFKPNQLVISRFLITHCVADASIIGFLSELPEASKLEENTWMEVKGVLDISTFNGEEIPMIKINKWTVIKEPGDPYLYPITVRIL</sequence>
<keyword evidence="2" id="KW-1133">Transmembrane helix</keyword>
<dbReference type="Pfam" id="PF09323">
    <property type="entry name" value="DUF1980"/>
    <property type="match status" value="1"/>
</dbReference>
<name>A0AAJ1SWG9_9BACI</name>
<feature type="coiled-coil region" evidence="1">
    <location>
        <begin position="128"/>
        <end position="180"/>
    </location>
</feature>
<reference evidence="5" key="1">
    <citation type="submission" date="2023-07" db="EMBL/GenBank/DDBJ databases">
        <title>Genomic Encyclopedia of Type Strains, Phase IV (KMG-IV): sequencing the most valuable type-strain genomes for metagenomic binning, comparative biology and taxonomic classification.</title>
        <authorList>
            <person name="Goeker M."/>
        </authorList>
    </citation>
    <scope>NUCLEOTIDE SEQUENCE</scope>
    <source>
        <strain evidence="5">DSM 23947</strain>
    </source>
</reference>
<dbReference type="PANTHER" id="PTHR40047">
    <property type="entry name" value="UPF0703 PROTEIN YCGQ"/>
    <property type="match status" value="1"/>
</dbReference>
<dbReference type="InterPro" id="IPR048447">
    <property type="entry name" value="DUF1980_C"/>
</dbReference>
<dbReference type="InterPro" id="IPR048493">
    <property type="entry name" value="DUF1980_N"/>
</dbReference>
<dbReference type="InterPro" id="IPR052955">
    <property type="entry name" value="UPF0703_membrane_permease"/>
</dbReference>
<evidence type="ECO:0000256" key="2">
    <source>
        <dbReference type="SAM" id="Phobius"/>
    </source>
</evidence>
<dbReference type="AlphaFoldDB" id="A0AAJ1SWG9"/>
<keyword evidence="6" id="KW-1185">Reference proteome</keyword>
<comment type="caution">
    <text evidence="5">The sequence shown here is derived from an EMBL/GenBank/DDBJ whole genome shotgun (WGS) entry which is preliminary data.</text>
</comment>
<dbReference type="NCBIfam" id="TIGR03943">
    <property type="entry name" value="TIGR03943 family putative permease subunit"/>
    <property type="match status" value="1"/>
</dbReference>
<evidence type="ECO:0000313" key="5">
    <source>
        <dbReference type="EMBL" id="MDQ0214015.1"/>
    </source>
</evidence>
<feature type="transmembrane region" description="Helical" evidence="2">
    <location>
        <begin position="7"/>
        <end position="26"/>
    </location>
</feature>
<evidence type="ECO:0000313" key="6">
    <source>
        <dbReference type="Proteomes" id="UP001237207"/>
    </source>
</evidence>
<protein>
    <submittedName>
        <fullName evidence="5">Membrane protein</fullName>
    </submittedName>
</protein>
<dbReference type="Proteomes" id="UP001237207">
    <property type="component" value="Unassembled WGS sequence"/>
</dbReference>
<feature type="transmembrane region" description="Helical" evidence="2">
    <location>
        <begin position="94"/>
        <end position="111"/>
    </location>
</feature>
<feature type="transmembrane region" description="Helical" evidence="2">
    <location>
        <begin position="38"/>
        <end position="57"/>
    </location>
</feature>
<keyword evidence="2" id="KW-0812">Transmembrane</keyword>
<feature type="domain" description="DUF1980" evidence="3">
    <location>
        <begin position="9"/>
        <end position="125"/>
    </location>
</feature>
<keyword evidence="2" id="KW-0472">Membrane</keyword>
<proteinExistence type="predicted"/>
<dbReference type="Pfam" id="PF21537">
    <property type="entry name" value="DUF1980_C"/>
    <property type="match status" value="1"/>
</dbReference>
<keyword evidence="1" id="KW-0175">Coiled coil</keyword>
<dbReference type="InterPro" id="IPR015402">
    <property type="entry name" value="DUF1980"/>
</dbReference>
<evidence type="ECO:0000259" key="4">
    <source>
        <dbReference type="Pfam" id="PF21537"/>
    </source>
</evidence>
<evidence type="ECO:0000259" key="3">
    <source>
        <dbReference type="Pfam" id="PF09323"/>
    </source>
</evidence>
<dbReference type="RefSeq" id="WP_307256019.1">
    <property type="nucleotide sequence ID" value="NZ_JAUSUC010000003.1"/>
</dbReference>
<dbReference type="PANTHER" id="PTHR40047:SF1">
    <property type="entry name" value="UPF0703 PROTEIN YCGQ"/>
    <property type="match status" value="1"/>
</dbReference>
<evidence type="ECO:0000256" key="1">
    <source>
        <dbReference type="SAM" id="Coils"/>
    </source>
</evidence>
<accession>A0AAJ1SWG9</accession>
<gene>
    <name evidence="5" type="ORF">J2S13_000410</name>
</gene>
<feature type="domain" description="DUF1980" evidence="4">
    <location>
        <begin position="161"/>
        <end position="295"/>
    </location>
</feature>